<evidence type="ECO:0000313" key="4">
    <source>
        <dbReference type="Proteomes" id="UP000193642"/>
    </source>
</evidence>
<keyword evidence="1" id="KW-1133">Transmembrane helix</keyword>
<evidence type="ECO:0000313" key="3">
    <source>
        <dbReference type="EMBL" id="ORY38165.1"/>
    </source>
</evidence>
<dbReference type="OrthoDB" id="10295537at2759"/>
<dbReference type="InterPro" id="IPR000270">
    <property type="entry name" value="PB1_dom"/>
</dbReference>
<feature type="domain" description="PB1" evidence="2">
    <location>
        <begin position="16"/>
        <end position="85"/>
    </location>
</feature>
<evidence type="ECO:0000256" key="1">
    <source>
        <dbReference type="SAM" id="Phobius"/>
    </source>
</evidence>
<dbReference type="Gene3D" id="3.10.20.90">
    <property type="entry name" value="Phosphatidylinositol 3-kinase Catalytic Subunit, Chain A, domain 1"/>
    <property type="match status" value="1"/>
</dbReference>
<dbReference type="SUPFAM" id="SSF54277">
    <property type="entry name" value="CAD &amp; PB1 domains"/>
    <property type="match status" value="1"/>
</dbReference>
<reference evidence="3 4" key="1">
    <citation type="submission" date="2016-07" db="EMBL/GenBank/DDBJ databases">
        <title>Pervasive Adenine N6-methylation of Active Genes in Fungi.</title>
        <authorList>
            <consortium name="DOE Joint Genome Institute"/>
            <person name="Mondo S.J."/>
            <person name="Dannebaum R.O."/>
            <person name="Kuo R.C."/>
            <person name="Labutti K."/>
            <person name="Haridas S."/>
            <person name="Kuo A."/>
            <person name="Salamov A."/>
            <person name="Ahrendt S.R."/>
            <person name="Lipzen A."/>
            <person name="Sullivan W."/>
            <person name="Andreopoulos W.B."/>
            <person name="Clum A."/>
            <person name="Lindquist E."/>
            <person name="Daum C."/>
            <person name="Ramamoorthy G.K."/>
            <person name="Gryganskyi A."/>
            <person name="Culley D."/>
            <person name="Magnuson J.K."/>
            <person name="James T.Y."/>
            <person name="O'Malley M.A."/>
            <person name="Stajich J.E."/>
            <person name="Spatafora J.W."/>
            <person name="Visel A."/>
            <person name="Grigoriev I.V."/>
        </authorList>
    </citation>
    <scope>NUCLEOTIDE SEQUENCE [LARGE SCALE GENOMIC DNA]</scope>
    <source>
        <strain evidence="3 4">JEL800</strain>
    </source>
</reference>
<feature type="transmembrane region" description="Helical" evidence="1">
    <location>
        <begin position="153"/>
        <end position="173"/>
    </location>
</feature>
<gene>
    <name evidence="3" type="ORF">BCR33DRAFT_854149</name>
</gene>
<dbReference type="EMBL" id="MCGO01000045">
    <property type="protein sequence ID" value="ORY38165.1"/>
    <property type="molecule type" value="Genomic_DNA"/>
</dbReference>
<comment type="caution">
    <text evidence="3">The sequence shown here is derived from an EMBL/GenBank/DDBJ whole genome shotgun (WGS) entry which is preliminary data.</text>
</comment>
<keyword evidence="4" id="KW-1185">Reference proteome</keyword>
<protein>
    <recommendedName>
        <fullName evidence="2">PB1 domain-containing protein</fullName>
    </recommendedName>
</protein>
<sequence length="174" mass="19638">MLNSDSTLPDDWEGIIRINVKFVGMTEVLIVEDSFTRLDTLIQQIRELFSISHDTTLFLYYSDSNGEAIPLVNDSEFQKLATDASSPYITVETQVKRSELAQESRKDEDSHDPAILDVDIPATVELETEEASENTEKDDKMPGSYSKVHVEGYVFHFDVVGLLVLALAVFWIMT</sequence>
<dbReference type="Pfam" id="PF00564">
    <property type="entry name" value="PB1"/>
    <property type="match status" value="1"/>
</dbReference>
<dbReference type="AlphaFoldDB" id="A0A1Y2BVP0"/>
<accession>A0A1Y2BVP0</accession>
<name>A0A1Y2BVP0_9FUNG</name>
<evidence type="ECO:0000259" key="2">
    <source>
        <dbReference type="Pfam" id="PF00564"/>
    </source>
</evidence>
<dbReference type="Proteomes" id="UP000193642">
    <property type="component" value="Unassembled WGS sequence"/>
</dbReference>
<proteinExistence type="predicted"/>
<organism evidence="3 4">
    <name type="scientific">Rhizoclosmatium globosum</name>
    <dbReference type="NCBI Taxonomy" id="329046"/>
    <lineage>
        <taxon>Eukaryota</taxon>
        <taxon>Fungi</taxon>
        <taxon>Fungi incertae sedis</taxon>
        <taxon>Chytridiomycota</taxon>
        <taxon>Chytridiomycota incertae sedis</taxon>
        <taxon>Chytridiomycetes</taxon>
        <taxon>Chytridiales</taxon>
        <taxon>Chytriomycetaceae</taxon>
        <taxon>Rhizoclosmatium</taxon>
    </lineage>
</organism>
<keyword evidence="1" id="KW-0472">Membrane</keyword>
<keyword evidence="1" id="KW-0812">Transmembrane</keyword>